<evidence type="ECO:0000313" key="2">
    <source>
        <dbReference type="EMBL" id="KAK9759436.1"/>
    </source>
</evidence>
<keyword evidence="1" id="KW-1133">Transmembrane helix</keyword>
<proteinExistence type="predicted"/>
<gene>
    <name evidence="2" type="ORF">K7432_017618</name>
</gene>
<keyword evidence="1" id="KW-0472">Membrane</keyword>
<keyword evidence="3" id="KW-1185">Reference proteome</keyword>
<evidence type="ECO:0000256" key="1">
    <source>
        <dbReference type="SAM" id="Phobius"/>
    </source>
</evidence>
<keyword evidence="1" id="KW-0812">Transmembrane</keyword>
<comment type="caution">
    <text evidence="2">The sequence shown here is derived from an EMBL/GenBank/DDBJ whole genome shotgun (WGS) entry which is preliminary data.</text>
</comment>
<feature type="transmembrane region" description="Helical" evidence="1">
    <location>
        <begin position="12"/>
        <end position="32"/>
    </location>
</feature>
<accession>A0ABR2WD61</accession>
<dbReference type="Proteomes" id="UP001479436">
    <property type="component" value="Unassembled WGS sequence"/>
</dbReference>
<evidence type="ECO:0000313" key="3">
    <source>
        <dbReference type="Proteomes" id="UP001479436"/>
    </source>
</evidence>
<feature type="non-terminal residue" evidence="2">
    <location>
        <position position="92"/>
    </location>
</feature>
<dbReference type="EMBL" id="JASJQH010004061">
    <property type="protein sequence ID" value="KAK9759436.1"/>
    <property type="molecule type" value="Genomic_DNA"/>
</dbReference>
<protein>
    <submittedName>
        <fullName evidence="2">Uncharacterized protein</fullName>
    </submittedName>
</protein>
<sequence>SSKEPIVSQYTYKLLWCCACNSLGVIILSIYVDVDLIYSGTNGRKSEVEEDVDSFVMDSLFLPSISTLVTLTNREAALIIKERRVPPNLSNL</sequence>
<feature type="non-terminal residue" evidence="2">
    <location>
        <position position="1"/>
    </location>
</feature>
<name>A0ABR2WD61_9FUNG</name>
<reference evidence="2 3" key="1">
    <citation type="submission" date="2023-04" db="EMBL/GenBank/DDBJ databases">
        <title>Genome of Basidiobolus ranarum AG-B5.</title>
        <authorList>
            <person name="Stajich J.E."/>
            <person name="Carter-House D."/>
            <person name="Gryganskyi A."/>
        </authorList>
    </citation>
    <scope>NUCLEOTIDE SEQUENCE [LARGE SCALE GENOMIC DNA]</scope>
    <source>
        <strain evidence="2 3">AG-B5</strain>
    </source>
</reference>
<organism evidence="2 3">
    <name type="scientific">Basidiobolus ranarum</name>
    <dbReference type="NCBI Taxonomy" id="34480"/>
    <lineage>
        <taxon>Eukaryota</taxon>
        <taxon>Fungi</taxon>
        <taxon>Fungi incertae sedis</taxon>
        <taxon>Zoopagomycota</taxon>
        <taxon>Entomophthoromycotina</taxon>
        <taxon>Basidiobolomycetes</taxon>
        <taxon>Basidiobolales</taxon>
        <taxon>Basidiobolaceae</taxon>
        <taxon>Basidiobolus</taxon>
    </lineage>
</organism>